<name>A0A7S8ECE5_9CHLR</name>
<keyword evidence="3" id="KW-1185">Reference proteome</keyword>
<dbReference type="PANTHER" id="PTHR37309:SF1">
    <property type="entry name" value="SLR0284 PROTEIN"/>
    <property type="match status" value="1"/>
</dbReference>
<keyword evidence="1" id="KW-1133">Transmembrane helix</keyword>
<dbReference type="Pfam" id="PF04020">
    <property type="entry name" value="Phage_holin_4_2"/>
    <property type="match status" value="1"/>
</dbReference>
<protein>
    <submittedName>
        <fullName evidence="2">Phage holin family protein</fullName>
    </submittedName>
</protein>
<evidence type="ECO:0000313" key="2">
    <source>
        <dbReference type="EMBL" id="QPC84385.1"/>
    </source>
</evidence>
<reference evidence="2 3" key="1">
    <citation type="submission" date="2020-02" db="EMBL/GenBank/DDBJ databases">
        <authorList>
            <person name="Zheng R.K."/>
            <person name="Sun C.M."/>
        </authorList>
    </citation>
    <scope>NUCLEOTIDE SEQUENCE [LARGE SCALE GENOMIC DNA]</scope>
    <source>
        <strain evidence="3">rifampicinis</strain>
    </source>
</reference>
<feature type="transmembrane region" description="Helical" evidence="1">
    <location>
        <begin position="5"/>
        <end position="26"/>
    </location>
</feature>
<dbReference type="EMBL" id="CP062983">
    <property type="protein sequence ID" value="QPC84385.1"/>
    <property type="molecule type" value="Genomic_DNA"/>
</dbReference>
<dbReference type="AlphaFoldDB" id="A0A7S8ECE5"/>
<keyword evidence="1" id="KW-0472">Membrane</keyword>
<proteinExistence type="predicted"/>
<dbReference type="Proteomes" id="UP000594468">
    <property type="component" value="Chromosome"/>
</dbReference>
<feature type="transmembrane region" description="Helical" evidence="1">
    <location>
        <begin position="32"/>
        <end position="49"/>
    </location>
</feature>
<feature type="transmembrane region" description="Helical" evidence="1">
    <location>
        <begin position="61"/>
        <end position="83"/>
    </location>
</feature>
<dbReference type="RefSeq" id="WP_195172448.1">
    <property type="nucleotide sequence ID" value="NZ_CP062983.1"/>
</dbReference>
<evidence type="ECO:0000313" key="3">
    <source>
        <dbReference type="Proteomes" id="UP000594468"/>
    </source>
</evidence>
<keyword evidence="1" id="KW-0812">Transmembrane</keyword>
<dbReference type="InterPro" id="IPR007165">
    <property type="entry name" value="Phage_holin_4_2"/>
</dbReference>
<organism evidence="2 3">
    <name type="scientific">Phototrophicus methaneseepsis</name>
    <dbReference type="NCBI Taxonomy" id="2710758"/>
    <lineage>
        <taxon>Bacteria</taxon>
        <taxon>Bacillati</taxon>
        <taxon>Chloroflexota</taxon>
        <taxon>Candidatus Thermofontia</taxon>
        <taxon>Phototrophicales</taxon>
        <taxon>Phototrophicaceae</taxon>
        <taxon>Phototrophicus</taxon>
    </lineage>
</organism>
<accession>A0A7S8ECE5</accession>
<evidence type="ECO:0000256" key="1">
    <source>
        <dbReference type="SAM" id="Phobius"/>
    </source>
</evidence>
<dbReference type="KEGG" id="pmet:G4Y79_08420"/>
<gene>
    <name evidence="2" type="ORF">G4Y79_08420</name>
</gene>
<feature type="transmembrane region" description="Helical" evidence="1">
    <location>
        <begin position="95"/>
        <end position="115"/>
    </location>
</feature>
<dbReference type="PANTHER" id="PTHR37309">
    <property type="entry name" value="SLR0284 PROTEIN"/>
    <property type="match status" value="1"/>
</dbReference>
<sequence length="123" mass="12806">MRDFLIRVIISAIAISITAYLLPGIVLADDSLGALLIIGLVFGIVNAIVKPLLLFLTCPAVILTLGLFILVINGALLMLTASLVPALTIDGYGSAILGGIIMSITSMVLEGLLGLDNKEKTKS</sequence>